<keyword evidence="11" id="KW-1185">Reference proteome</keyword>
<feature type="transmembrane region" description="Helical" evidence="8">
    <location>
        <begin position="105"/>
        <end position="124"/>
    </location>
</feature>
<evidence type="ECO:0000256" key="7">
    <source>
        <dbReference type="SAM" id="MobiDB-lite"/>
    </source>
</evidence>
<gene>
    <name evidence="10" type="ORF">M0811_13268</name>
</gene>
<keyword evidence="2" id="KW-0813">Transport</keyword>
<feature type="transmembrane region" description="Helical" evidence="8">
    <location>
        <begin position="377"/>
        <end position="396"/>
    </location>
</feature>
<evidence type="ECO:0000256" key="4">
    <source>
        <dbReference type="ARBA" id="ARBA00022692"/>
    </source>
</evidence>
<sequence length="471" mass="53266">MGSGYLNLIKENKKYFWLWFGLTLSLLGDWFNQIATITMCQNINKSGLMLSILFVAKTLPSFVLIPIVGPVADKFNKNIVMILSDLIRACVVLVFIVVEYVKIEWFLFSIVFIQFSISSFFTPARTGLISFVVNAKQIVEANTLDATTWSTMFFIGGSIGGVVTSVTGLTPAYIIDSISYIISATCIIISWKFTKLTSSLQKSDSKEITDKKQTEQKSEDSNKEDIQTISNSSDDDINDENALLKSNLKEEKQEEPLNTNFKGGLVFLKKNPQVLFMVIVKTTGALVWGAVDVTMVSIVEKYFQIKGKVGISLGIMYATEGLGTLIGPIVGQRFAKDTFKSRWLTIFIGFLIFLFGTIFIGVGVYFENFEVFLVSNFVRTFGIGLLWVWSTILIQITPPGHFVGRMFSFDYGFFYLILMLSYLWGGFCMGTLNYSFMKIFYIQTCLGIFVILFWMIYVIKIFKTKKTKRNQ</sequence>
<dbReference type="PANTHER" id="PTHR43266">
    <property type="entry name" value="MACROLIDE-EFFLUX PROTEIN"/>
    <property type="match status" value="1"/>
</dbReference>
<dbReference type="PRINTS" id="PR01988">
    <property type="entry name" value="EXPORTERBACE"/>
</dbReference>
<feature type="domain" description="Major facilitator superfamily (MFS) profile" evidence="9">
    <location>
        <begin position="273"/>
        <end position="471"/>
    </location>
</feature>
<comment type="caution">
    <text evidence="10">The sequence shown here is derived from an EMBL/GenBank/DDBJ whole genome shotgun (WGS) entry which is preliminary data.</text>
</comment>
<feature type="transmembrane region" description="Helical" evidence="8">
    <location>
        <begin position="79"/>
        <end position="98"/>
    </location>
</feature>
<comment type="subcellular location">
    <subcellularLocation>
        <location evidence="1">Cell membrane</location>
        <topology evidence="1">Multi-pass membrane protein</topology>
    </subcellularLocation>
</comment>
<name>A0A9Q0L8Q6_ANAIG</name>
<feature type="compositionally biased region" description="Basic and acidic residues" evidence="7">
    <location>
        <begin position="207"/>
        <end position="226"/>
    </location>
</feature>
<feature type="transmembrane region" description="Helical" evidence="8">
    <location>
        <begin position="274"/>
        <end position="291"/>
    </location>
</feature>
<dbReference type="OrthoDB" id="46230at2759"/>
<dbReference type="InterPro" id="IPR011701">
    <property type="entry name" value="MFS"/>
</dbReference>
<keyword evidence="3" id="KW-1003">Cell membrane</keyword>
<keyword evidence="5 8" id="KW-1133">Transmembrane helix</keyword>
<evidence type="ECO:0000256" key="3">
    <source>
        <dbReference type="ARBA" id="ARBA00022475"/>
    </source>
</evidence>
<dbReference type="SUPFAM" id="SSF103473">
    <property type="entry name" value="MFS general substrate transporter"/>
    <property type="match status" value="1"/>
</dbReference>
<keyword evidence="6 8" id="KW-0472">Membrane</keyword>
<feature type="transmembrane region" description="Helical" evidence="8">
    <location>
        <begin position="439"/>
        <end position="459"/>
    </location>
</feature>
<protein>
    <submittedName>
        <fullName evidence="10">Macrolide-efflux protein</fullName>
    </submittedName>
</protein>
<dbReference type="OMA" id="GWAYFLQ"/>
<dbReference type="Pfam" id="PF07690">
    <property type="entry name" value="MFS_1"/>
    <property type="match status" value="1"/>
</dbReference>
<organism evidence="10 11">
    <name type="scientific">Anaeramoeba ignava</name>
    <name type="common">Anaerobic marine amoeba</name>
    <dbReference type="NCBI Taxonomy" id="1746090"/>
    <lineage>
        <taxon>Eukaryota</taxon>
        <taxon>Metamonada</taxon>
        <taxon>Anaeramoebidae</taxon>
        <taxon>Anaeramoeba</taxon>
    </lineage>
</organism>
<evidence type="ECO:0000256" key="8">
    <source>
        <dbReference type="SAM" id="Phobius"/>
    </source>
</evidence>
<dbReference type="Gene3D" id="1.20.1250.20">
    <property type="entry name" value="MFS general substrate transporter like domains"/>
    <property type="match status" value="1"/>
</dbReference>
<dbReference type="CDD" id="cd06173">
    <property type="entry name" value="MFS_MefA_like"/>
    <property type="match status" value="1"/>
</dbReference>
<feature type="transmembrane region" description="Helical" evidence="8">
    <location>
        <begin position="47"/>
        <end position="67"/>
    </location>
</feature>
<evidence type="ECO:0000256" key="6">
    <source>
        <dbReference type="ARBA" id="ARBA00023136"/>
    </source>
</evidence>
<dbReference type="PANTHER" id="PTHR43266:SF2">
    <property type="entry name" value="MAJOR FACILITATOR SUPERFAMILY (MFS) PROFILE DOMAIN-CONTAINING PROTEIN"/>
    <property type="match status" value="1"/>
</dbReference>
<dbReference type="InterPro" id="IPR022324">
    <property type="entry name" value="Bacilysin_exporter_BacE_put"/>
</dbReference>
<evidence type="ECO:0000256" key="2">
    <source>
        <dbReference type="ARBA" id="ARBA00022448"/>
    </source>
</evidence>
<dbReference type="GO" id="GO:0005886">
    <property type="term" value="C:plasma membrane"/>
    <property type="evidence" value="ECO:0007669"/>
    <property type="project" value="UniProtKB-SubCell"/>
</dbReference>
<evidence type="ECO:0000256" key="5">
    <source>
        <dbReference type="ARBA" id="ARBA00022989"/>
    </source>
</evidence>
<feature type="transmembrane region" description="Helical" evidence="8">
    <location>
        <begin position="311"/>
        <end position="331"/>
    </location>
</feature>
<dbReference type="Proteomes" id="UP001149090">
    <property type="component" value="Unassembled WGS sequence"/>
</dbReference>
<dbReference type="AlphaFoldDB" id="A0A9Q0L8Q6"/>
<evidence type="ECO:0000259" key="9">
    <source>
        <dbReference type="PROSITE" id="PS50850"/>
    </source>
</evidence>
<dbReference type="PROSITE" id="PS50850">
    <property type="entry name" value="MFS"/>
    <property type="match status" value="1"/>
</dbReference>
<evidence type="ECO:0000313" key="11">
    <source>
        <dbReference type="Proteomes" id="UP001149090"/>
    </source>
</evidence>
<dbReference type="InterPro" id="IPR036259">
    <property type="entry name" value="MFS_trans_sf"/>
</dbReference>
<keyword evidence="4 8" id="KW-0812">Transmembrane</keyword>
<dbReference type="EMBL" id="JAPDFW010000134">
    <property type="protein sequence ID" value="KAJ5067118.1"/>
    <property type="molecule type" value="Genomic_DNA"/>
</dbReference>
<feature type="transmembrane region" description="Helical" evidence="8">
    <location>
        <begin position="15"/>
        <end position="35"/>
    </location>
</feature>
<feature type="transmembrane region" description="Helical" evidence="8">
    <location>
        <begin position="408"/>
        <end position="427"/>
    </location>
</feature>
<evidence type="ECO:0000313" key="10">
    <source>
        <dbReference type="EMBL" id="KAJ5067118.1"/>
    </source>
</evidence>
<accession>A0A9Q0L8Q6</accession>
<feature type="region of interest" description="Disordered" evidence="7">
    <location>
        <begin position="207"/>
        <end position="239"/>
    </location>
</feature>
<evidence type="ECO:0000256" key="1">
    <source>
        <dbReference type="ARBA" id="ARBA00004651"/>
    </source>
</evidence>
<feature type="transmembrane region" description="Helical" evidence="8">
    <location>
        <begin position="343"/>
        <end position="365"/>
    </location>
</feature>
<reference evidence="10" key="1">
    <citation type="submission" date="2022-10" db="EMBL/GenBank/DDBJ databases">
        <title>Novel sulphate-reducing endosymbionts in the free-living metamonad Anaeramoeba.</title>
        <authorList>
            <person name="Jerlstrom-Hultqvist J."/>
            <person name="Cepicka I."/>
            <person name="Gallot-Lavallee L."/>
            <person name="Salas-Leiva D."/>
            <person name="Curtis B.A."/>
            <person name="Zahonova K."/>
            <person name="Pipaliya S."/>
            <person name="Dacks J."/>
            <person name="Roger A.J."/>
        </authorList>
    </citation>
    <scope>NUCLEOTIDE SEQUENCE</scope>
    <source>
        <strain evidence="10">BMAN</strain>
    </source>
</reference>
<dbReference type="GO" id="GO:0022857">
    <property type="term" value="F:transmembrane transporter activity"/>
    <property type="evidence" value="ECO:0007669"/>
    <property type="project" value="InterPro"/>
</dbReference>
<dbReference type="InterPro" id="IPR020846">
    <property type="entry name" value="MFS_dom"/>
</dbReference>
<proteinExistence type="predicted"/>